<dbReference type="PANTHER" id="PTHR36057:SF1">
    <property type="entry name" value="LIPOPROTEIN LIPID ATTACHMENT SITE-LIKE PROTEIN, PUTATIVE (DUF1223)-RELATED"/>
    <property type="match status" value="1"/>
</dbReference>
<accession>A0A6P1SXA2</accession>
<dbReference type="Pfam" id="PF06764">
    <property type="entry name" value="DUF1223"/>
    <property type="match status" value="1"/>
</dbReference>
<dbReference type="InterPro" id="IPR010634">
    <property type="entry name" value="DUF1223"/>
</dbReference>
<evidence type="ECO:0000313" key="3">
    <source>
        <dbReference type="Proteomes" id="UP000464495"/>
    </source>
</evidence>
<keyword evidence="3" id="KW-1185">Reference proteome</keyword>
<dbReference type="EMBL" id="CP046620">
    <property type="protein sequence ID" value="QHQ34165.1"/>
    <property type="molecule type" value="Genomic_DNA"/>
</dbReference>
<dbReference type="AlphaFoldDB" id="A0A6P1SXA2"/>
<dbReference type="SUPFAM" id="SSF52833">
    <property type="entry name" value="Thioredoxin-like"/>
    <property type="match status" value="1"/>
</dbReference>
<protein>
    <submittedName>
        <fullName evidence="2">DUF1223 domain-containing protein</fullName>
    </submittedName>
</protein>
<dbReference type="InterPro" id="IPR036249">
    <property type="entry name" value="Thioredoxin-like_sf"/>
</dbReference>
<feature type="chain" id="PRO_5027064859" evidence="1">
    <location>
        <begin position="24"/>
        <end position="234"/>
    </location>
</feature>
<feature type="signal peptide" evidence="1">
    <location>
        <begin position="1"/>
        <end position="23"/>
    </location>
</feature>
<evidence type="ECO:0000313" key="2">
    <source>
        <dbReference type="EMBL" id="QHQ34165.1"/>
    </source>
</evidence>
<dbReference type="Proteomes" id="UP000464495">
    <property type="component" value="Chromosome"/>
</dbReference>
<name>A0A6P1SXA2_9RHOB</name>
<dbReference type="KEGG" id="amaq:GO499_02655"/>
<sequence>MIKSLFLPALVAIALMVPVQSRAEQPVLVELFTSQGCSSCPPADRMLGELVSDPRVIALSFHVDYWDYLGWKDTFASRAFTMRQQEYVGHTDRSGIRQKLRGKFTPEIVIQGTDSFIGHDGKSIRTNLEAHAGAVARASVTVAGRRAVLTPLAAGLPRLTVMLASVLPKETVAIQRGENSGRKISYYQVVTDLSEIGTWDGASEMAIDLPGTGPAVVFLQAGKGGPVLAAAKVK</sequence>
<dbReference type="PANTHER" id="PTHR36057">
    <property type="match status" value="1"/>
</dbReference>
<reference evidence="2 3" key="1">
    <citation type="submission" date="2019-12" db="EMBL/GenBank/DDBJ databases">
        <title>Complete genome sequence of Algicella marina strain 9Alg 56(T) isolated from the red alga Tichocarpus crinitus.</title>
        <authorList>
            <person name="Kim S.-G."/>
            <person name="Nedashkovskaya O.I."/>
        </authorList>
    </citation>
    <scope>NUCLEOTIDE SEQUENCE [LARGE SCALE GENOMIC DNA]</scope>
    <source>
        <strain evidence="2 3">9Alg 56</strain>
    </source>
</reference>
<organism evidence="2 3">
    <name type="scientific">Algicella marina</name>
    <dbReference type="NCBI Taxonomy" id="2683284"/>
    <lineage>
        <taxon>Bacteria</taxon>
        <taxon>Pseudomonadati</taxon>
        <taxon>Pseudomonadota</taxon>
        <taxon>Alphaproteobacteria</taxon>
        <taxon>Rhodobacterales</taxon>
        <taxon>Paracoccaceae</taxon>
        <taxon>Algicella</taxon>
    </lineage>
</organism>
<dbReference type="RefSeq" id="WP_161860736.1">
    <property type="nucleotide sequence ID" value="NZ_CP046620.1"/>
</dbReference>
<proteinExistence type="predicted"/>
<evidence type="ECO:0000256" key="1">
    <source>
        <dbReference type="SAM" id="SignalP"/>
    </source>
</evidence>
<keyword evidence="1" id="KW-0732">Signal</keyword>
<gene>
    <name evidence="2" type="ORF">GO499_02655</name>
</gene>